<evidence type="ECO:0000259" key="1">
    <source>
        <dbReference type="Pfam" id="PF13640"/>
    </source>
</evidence>
<accession>A0A6C0D1D6</accession>
<dbReference type="Gene3D" id="2.60.120.620">
    <property type="entry name" value="q2cbj1_9rhob like domain"/>
    <property type="match status" value="1"/>
</dbReference>
<dbReference type="Pfam" id="PF13640">
    <property type="entry name" value="2OG-FeII_Oxy_3"/>
    <property type="match status" value="1"/>
</dbReference>
<dbReference type="InterPro" id="IPR044862">
    <property type="entry name" value="Pro_4_hyd_alph_FE2OG_OXY"/>
</dbReference>
<dbReference type="AlphaFoldDB" id="A0A6C0D1D6"/>
<reference evidence="2" key="1">
    <citation type="journal article" date="2020" name="Nature">
        <title>Giant virus diversity and host interactions through global metagenomics.</title>
        <authorList>
            <person name="Schulz F."/>
            <person name="Roux S."/>
            <person name="Paez-Espino D."/>
            <person name="Jungbluth S."/>
            <person name="Walsh D.A."/>
            <person name="Denef V.J."/>
            <person name="McMahon K.D."/>
            <person name="Konstantinidis K.T."/>
            <person name="Eloe-Fadrosh E.A."/>
            <person name="Kyrpides N.C."/>
            <person name="Woyke T."/>
        </authorList>
    </citation>
    <scope>NUCLEOTIDE SEQUENCE</scope>
    <source>
        <strain evidence="2">GVMAG-M-3300023174-102</strain>
    </source>
</reference>
<sequence length="275" mass="32658">MHGLIKIYLNNNLNIYKMLNDINITPYDYQDTLPYPYLVKDNFIHKNFATLIQNEILNIPDSEWDRYSNPFEQKYTLRDKFNFPTNLKLLFDELQSTEFVNKLSNICGYKLSLDNTRNFWGVHKYDKGDKLDIHRDAGLHPVNMLKKQLTLGIYLSSNWKSEYDCKLEIWKGDMNSIHEKVDSIEPIFNRLILFTCNDYSWHGNPEPVNSAFINDAKRIFVTISYLSENFDDKNKCVKAYFVPRPTDPIDLEKDKLRILRADPERYKEIYKINTL</sequence>
<feature type="domain" description="Prolyl 4-hydroxylase alpha subunit Fe(2+) 2OG dioxygenase" evidence="1">
    <location>
        <begin position="121"/>
        <end position="220"/>
    </location>
</feature>
<proteinExistence type="predicted"/>
<protein>
    <recommendedName>
        <fullName evidence="1">Prolyl 4-hydroxylase alpha subunit Fe(2+) 2OG dioxygenase domain-containing protein</fullName>
    </recommendedName>
</protein>
<dbReference type="EMBL" id="MN739514">
    <property type="protein sequence ID" value="QHT09719.1"/>
    <property type="molecule type" value="Genomic_DNA"/>
</dbReference>
<evidence type="ECO:0000313" key="2">
    <source>
        <dbReference type="EMBL" id="QHT09719.1"/>
    </source>
</evidence>
<organism evidence="2">
    <name type="scientific">viral metagenome</name>
    <dbReference type="NCBI Taxonomy" id="1070528"/>
    <lineage>
        <taxon>unclassified sequences</taxon>
        <taxon>metagenomes</taxon>
        <taxon>organismal metagenomes</taxon>
    </lineage>
</organism>
<name>A0A6C0D1D6_9ZZZZ</name>